<sequence>RLWVDKYSPKKFNELLSEDKVNREVLHWIKAWDGVVFKKAPPKPTQWDLKQQQFAAQHGGRGGRGGNDRGGRGGRGGKPAVLTTHVPLDEDGRPVHKVLLLTGGPGIGKTTLAHVAAKHAGYRVVEVNASDDRSADALRSKVTDAVQMQPVIGDKRPNLVVIDEIDGALGGAEGRGAIQALLSIINGGGKGSRVRHGDENDAGADNDAVGKKTKRKGPGPLMRPIICICNDLYAPALRPLREVAKIFRMVPPASARLNQRLRDVCAKQTLRADTRAINALAEKSEGDVRACLNALQMIAQKGTDAVTLRDVNENVGEKDMSMQARMVWESLLSGHIANKRTRKQTRPEHTKHLYSQVASFGDNELMLSGLFENINNLRLGDTSMVKSAKALDAMVDADVFQGAGFKKGHFHLQPYVASAAMGVHACVSNAPAATNLEWPQQGKMHREMVKNRTMLRGWATSSKLLAASSDQTLCETIPYLLTAIAPEVRPVAANFLRPDEAKLMRNSVSTMVAHGLSYAAPPEGGVPFGSFRGAQASMVLDPPVDRVCAFGSDKTFGGVPRRVLPAAVKSMIQHEVRMEEIRRAECAVHGPGTPPAKREQKTQLKQGGVGGSEEHKEAAAKRLAMAMGGIGSRKDPKKLKKEGERVDVVYKYNEGFTNAVRRTVYMRDL</sequence>
<dbReference type="InterPro" id="IPR003593">
    <property type="entry name" value="AAA+_ATPase"/>
</dbReference>
<dbReference type="KEGG" id="mis:MICPUN_66092"/>
<dbReference type="STRING" id="296587.C1E2G8"/>
<evidence type="ECO:0000256" key="5">
    <source>
        <dbReference type="ARBA" id="ARBA00022840"/>
    </source>
</evidence>
<protein>
    <recommendedName>
        <fullName evidence="11">AAA+ ATPase domain-containing protein</fullName>
    </recommendedName>
</protein>
<feature type="region of interest" description="Disordered" evidence="10">
    <location>
        <begin position="192"/>
        <end position="216"/>
    </location>
</feature>
<evidence type="ECO:0000256" key="8">
    <source>
        <dbReference type="ARBA" id="ARBA00023306"/>
    </source>
</evidence>
<dbReference type="GO" id="GO:0005634">
    <property type="term" value="C:nucleus"/>
    <property type="evidence" value="ECO:0007669"/>
    <property type="project" value="UniProtKB-SubCell"/>
</dbReference>
<dbReference type="CDD" id="cd00009">
    <property type="entry name" value="AAA"/>
    <property type="match status" value="1"/>
</dbReference>
<gene>
    <name evidence="12" type="ORF">MICPUN_66092</name>
</gene>
<dbReference type="InterPro" id="IPR027417">
    <property type="entry name" value="P-loop_NTPase"/>
</dbReference>
<dbReference type="PANTHER" id="PTHR46765:SF1">
    <property type="entry name" value="P-LOOP CONTAINING NUCLEOSIDE TRIPHOSPHATE HYDROLASES SUPERFAMILY PROTEIN"/>
    <property type="match status" value="1"/>
</dbReference>
<evidence type="ECO:0000313" key="12">
    <source>
        <dbReference type="EMBL" id="ACO61914.1"/>
    </source>
</evidence>
<dbReference type="InterPro" id="IPR047854">
    <property type="entry name" value="RFC_lid"/>
</dbReference>
<evidence type="ECO:0000256" key="2">
    <source>
        <dbReference type="ARBA" id="ARBA00011480"/>
    </source>
</evidence>
<keyword evidence="4" id="KW-0547">Nucleotide-binding</keyword>
<dbReference type="Gene3D" id="3.40.50.300">
    <property type="entry name" value="P-loop containing nucleotide triphosphate hydrolases"/>
    <property type="match status" value="1"/>
</dbReference>
<dbReference type="GeneID" id="8242271"/>
<evidence type="ECO:0000256" key="4">
    <source>
        <dbReference type="ARBA" id="ARBA00022741"/>
    </source>
</evidence>
<dbReference type="InterPro" id="IPR003959">
    <property type="entry name" value="ATPase_AAA_core"/>
</dbReference>
<dbReference type="GO" id="GO:0006260">
    <property type="term" value="P:DNA replication"/>
    <property type="evidence" value="ECO:0007669"/>
    <property type="project" value="UniProtKB-KW"/>
</dbReference>
<dbReference type="InParanoid" id="C1E2G8"/>
<keyword evidence="13" id="KW-1185">Reference proteome</keyword>
<dbReference type="Gene3D" id="1.10.8.60">
    <property type="match status" value="1"/>
</dbReference>
<keyword evidence="8" id="KW-0131">Cell cycle</keyword>
<keyword evidence="6" id="KW-0238">DNA-binding</keyword>
<proteinExistence type="inferred from homology"/>
<accession>C1E2G8</accession>
<evidence type="ECO:0000256" key="6">
    <source>
        <dbReference type="ARBA" id="ARBA00023125"/>
    </source>
</evidence>
<dbReference type="Proteomes" id="UP000002009">
    <property type="component" value="Chromosome 3"/>
</dbReference>
<dbReference type="RefSeq" id="XP_002500656.1">
    <property type="nucleotide sequence ID" value="XM_002500610.1"/>
</dbReference>
<dbReference type="Pfam" id="PF00004">
    <property type="entry name" value="AAA"/>
    <property type="match status" value="1"/>
</dbReference>
<dbReference type="EMBL" id="CP001324">
    <property type="protein sequence ID" value="ACO61914.1"/>
    <property type="molecule type" value="Genomic_DNA"/>
</dbReference>
<feature type="non-terminal residue" evidence="12">
    <location>
        <position position="1"/>
    </location>
</feature>
<comment type="subunit">
    <text evidence="2">Heterotetramer of subunits RFC2, RFC3, RFC4 and RFC5 that can form a complex with RFC1.</text>
</comment>
<feature type="region of interest" description="Disordered" evidence="10">
    <location>
        <begin position="588"/>
        <end position="617"/>
    </location>
</feature>
<evidence type="ECO:0000256" key="7">
    <source>
        <dbReference type="ARBA" id="ARBA00023242"/>
    </source>
</evidence>
<dbReference type="eggNOG" id="KOG1969">
    <property type="taxonomic scope" value="Eukaryota"/>
</dbReference>
<evidence type="ECO:0000256" key="1">
    <source>
        <dbReference type="ARBA" id="ARBA00004123"/>
    </source>
</evidence>
<dbReference type="GO" id="GO:0005524">
    <property type="term" value="F:ATP binding"/>
    <property type="evidence" value="ECO:0007669"/>
    <property type="project" value="UniProtKB-KW"/>
</dbReference>
<keyword evidence="3" id="KW-0235">DNA replication</keyword>
<dbReference type="SMART" id="SM00382">
    <property type="entry name" value="AAA"/>
    <property type="match status" value="1"/>
</dbReference>
<dbReference type="OrthoDB" id="2195431at2759"/>
<evidence type="ECO:0000259" key="11">
    <source>
        <dbReference type="SMART" id="SM00382"/>
    </source>
</evidence>
<dbReference type="CDD" id="cd18140">
    <property type="entry name" value="HLD_clamp_RFC"/>
    <property type="match status" value="1"/>
</dbReference>
<dbReference type="OMA" id="QSIHYLC"/>
<dbReference type="FunCoup" id="C1E2G8">
    <property type="interactions" value="1359"/>
</dbReference>
<dbReference type="SUPFAM" id="SSF52540">
    <property type="entry name" value="P-loop containing nucleoside triphosphate hydrolases"/>
    <property type="match status" value="1"/>
</dbReference>
<feature type="domain" description="AAA+ ATPase" evidence="11">
    <location>
        <begin position="95"/>
        <end position="253"/>
    </location>
</feature>
<evidence type="ECO:0000256" key="10">
    <source>
        <dbReference type="SAM" id="MobiDB-lite"/>
    </source>
</evidence>
<feature type="non-terminal residue" evidence="12">
    <location>
        <position position="669"/>
    </location>
</feature>
<keyword evidence="7" id="KW-0539">Nucleus</keyword>
<dbReference type="InterPro" id="IPR053016">
    <property type="entry name" value="CTF18-RFC_complex"/>
</dbReference>
<evidence type="ECO:0000313" key="13">
    <source>
        <dbReference type="Proteomes" id="UP000002009"/>
    </source>
</evidence>
<evidence type="ECO:0000256" key="3">
    <source>
        <dbReference type="ARBA" id="ARBA00022705"/>
    </source>
</evidence>
<comment type="similarity">
    <text evidence="9">Belongs to the activator 1 small subunits family. CTF18 subfamily.</text>
</comment>
<dbReference type="AlphaFoldDB" id="C1E2G8"/>
<feature type="region of interest" description="Disordered" evidence="10">
    <location>
        <begin position="43"/>
        <end position="88"/>
    </location>
</feature>
<comment type="subcellular location">
    <subcellularLocation>
        <location evidence="1">Nucleus</location>
    </subcellularLocation>
</comment>
<organism evidence="12 13">
    <name type="scientific">Micromonas commoda (strain RCC299 / NOUM17 / CCMP2709)</name>
    <name type="common">Picoplanktonic green alga</name>
    <dbReference type="NCBI Taxonomy" id="296587"/>
    <lineage>
        <taxon>Eukaryota</taxon>
        <taxon>Viridiplantae</taxon>
        <taxon>Chlorophyta</taxon>
        <taxon>Mamiellophyceae</taxon>
        <taxon>Mamiellales</taxon>
        <taxon>Mamiellaceae</taxon>
        <taxon>Micromonas</taxon>
    </lineage>
</organism>
<evidence type="ECO:0000256" key="9">
    <source>
        <dbReference type="ARBA" id="ARBA00043975"/>
    </source>
</evidence>
<dbReference type="PANTHER" id="PTHR46765">
    <property type="entry name" value="P-LOOP CONTAINING NUCLEOSIDE TRIPHOSPHATE HYDROLASES SUPERFAMILY PROTEIN"/>
    <property type="match status" value="1"/>
</dbReference>
<dbReference type="GO" id="GO:0003677">
    <property type="term" value="F:DNA binding"/>
    <property type="evidence" value="ECO:0007669"/>
    <property type="project" value="UniProtKB-KW"/>
</dbReference>
<reference evidence="12 13" key="1">
    <citation type="journal article" date="2009" name="Science">
        <title>Green evolution and dynamic adaptations revealed by genomes of the marine picoeukaryotes Micromonas.</title>
        <authorList>
            <person name="Worden A.Z."/>
            <person name="Lee J.H."/>
            <person name="Mock T."/>
            <person name="Rouze P."/>
            <person name="Simmons M.P."/>
            <person name="Aerts A.L."/>
            <person name="Allen A.E."/>
            <person name="Cuvelier M.L."/>
            <person name="Derelle E."/>
            <person name="Everett M.V."/>
            <person name="Foulon E."/>
            <person name="Grimwood J."/>
            <person name="Gundlach H."/>
            <person name="Henrissat B."/>
            <person name="Napoli C."/>
            <person name="McDonald S.M."/>
            <person name="Parker M.S."/>
            <person name="Rombauts S."/>
            <person name="Salamov A."/>
            <person name="Von Dassow P."/>
            <person name="Badger J.H."/>
            <person name="Coutinho P.M."/>
            <person name="Demir E."/>
            <person name="Dubchak I."/>
            <person name="Gentemann C."/>
            <person name="Eikrem W."/>
            <person name="Gready J.E."/>
            <person name="John U."/>
            <person name="Lanier W."/>
            <person name="Lindquist E.A."/>
            <person name="Lucas S."/>
            <person name="Mayer K.F."/>
            <person name="Moreau H."/>
            <person name="Not F."/>
            <person name="Otillar R."/>
            <person name="Panaud O."/>
            <person name="Pangilinan J."/>
            <person name="Paulsen I."/>
            <person name="Piegu B."/>
            <person name="Poliakov A."/>
            <person name="Robbens S."/>
            <person name="Schmutz J."/>
            <person name="Toulza E."/>
            <person name="Wyss T."/>
            <person name="Zelensky A."/>
            <person name="Zhou K."/>
            <person name="Armbrust E.V."/>
            <person name="Bhattacharya D."/>
            <person name="Goodenough U.W."/>
            <person name="Van de Peer Y."/>
            <person name="Grigoriev I.V."/>
        </authorList>
    </citation>
    <scope>NUCLEOTIDE SEQUENCE [LARGE SCALE GENOMIC DNA]</scope>
    <source>
        <strain evidence="13">RCC299 / NOUM17</strain>
    </source>
</reference>
<name>C1E2G8_MICCC</name>
<dbReference type="GO" id="GO:0016887">
    <property type="term" value="F:ATP hydrolysis activity"/>
    <property type="evidence" value="ECO:0007669"/>
    <property type="project" value="InterPro"/>
</dbReference>
<keyword evidence="5" id="KW-0067">ATP-binding</keyword>